<reference evidence="1" key="1">
    <citation type="submission" date="2019-02" db="EMBL/GenBank/DDBJ databases">
        <authorList>
            <person name="Gruber-Vodicka R. H."/>
            <person name="Seah K. B. B."/>
        </authorList>
    </citation>
    <scope>NUCLEOTIDE SEQUENCE</scope>
    <source>
        <strain evidence="1">BECK_BZ163</strain>
        <strain evidence="2">BECK_BZ164</strain>
    </source>
</reference>
<dbReference type="AlphaFoldDB" id="A0A450TP12"/>
<dbReference type="EMBL" id="CAADEZ010000514">
    <property type="protein sequence ID" value="VFJ69579.1"/>
    <property type="molecule type" value="Genomic_DNA"/>
</dbReference>
<proteinExistence type="predicted"/>
<gene>
    <name evidence="1" type="ORF">BECKFM1743A_GA0114220_105141</name>
    <name evidence="2" type="ORF">BECKFM1743B_GA0114221_105811</name>
</gene>
<evidence type="ECO:0000313" key="2">
    <source>
        <dbReference type="EMBL" id="VFK18883.1"/>
    </source>
</evidence>
<organism evidence="1">
    <name type="scientific">Candidatus Kentrum sp. FM</name>
    <dbReference type="NCBI Taxonomy" id="2126340"/>
    <lineage>
        <taxon>Bacteria</taxon>
        <taxon>Pseudomonadati</taxon>
        <taxon>Pseudomonadota</taxon>
        <taxon>Gammaproteobacteria</taxon>
        <taxon>Candidatus Kentrum</taxon>
    </lineage>
</organism>
<name>A0A450TP12_9GAMM</name>
<evidence type="ECO:0000313" key="1">
    <source>
        <dbReference type="EMBL" id="VFJ69579.1"/>
    </source>
</evidence>
<dbReference type="EMBL" id="CAADFL010000581">
    <property type="protein sequence ID" value="VFK18883.1"/>
    <property type="molecule type" value="Genomic_DNA"/>
</dbReference>
<accession>A0A450TP12</accession>
<sequence>MTGVSPLVTVLATQKLGKRTSKLVCSSIEITWVHSQNMTRRDKGWKWTKNVTTYLPYDGLAQPSHNGCSGPLAIEQAG</sequence>
<protein>
    <submittedName>
        <fullName evidence="1">Uncharacterized protein</fullName>
    </submittedName>
</protein>